<dbReference type="GO" id="GO:0003939">
    <property type="term" value="F:L-iditol 2-dehydrogenase (NAD+) activity"/>
    <property type="evidence" value="ECO:0007669"/>
    <property type="project" value="TreeGrafter"/>
</dbReference>
<dbReference type="PANTHER" id="PTHR43161:SF9">
    <property type="entry name" value="SORBITOL DEHYDROGENASE"/>
    <property type="match status" value="1"/>
</dbReference>
<organism evidence="11 12">
    <name type="scientific">Manduca sexta</name>
    <name type="common">Tobacco hawkmoth</name>
    <name type="synonym">Tobacco hornworm</name>
    <dbReference type="NCBI Taxonomy" id="7130"/>
    <lineage>
        <taxon>Eukaryota</taxon>
        <taxon>Metazoa</taxon>
        <taxon>Ecdysozoa</taxon>
        <taxon>Arthropoda</taxon>
        <taxon>Hexapoda</taxon>
        <taxon>Insecta</taxon>
        <taxon>Pterygota</taxon>
        <taxon>Neoptera</taxon>
        <taxon>Endopterygota</taxon>
        <taxon>Lepidoptera</taxon>
        <taxon>Glossata</taxon>
        <taxon>Ditrysia</taxon>
        <taxon>Bombycoidea</taxon>
        <taxon>Sphingidae</taxon>
        <taxon>Sphinginae</taxon>
        <taxon>Sphingini</taxon>
        <taxon>Manduca</taxon>
    </lineage>
</organism>
<evidence type="ECO:0000256" key="5">
    <source>
        <dbReference type="ARBA" id="ARBA00023002"/>
    </source>
</evidence>
<dbReference type="InterPro" id="IPR002328">
    <property type="entry name" value="ADH_Zn_CS"/>
</dbReference>
<dbReference type="PANTHER" id="PTHR43161">
    <property type="entry name" value="SORBITOL DEHYDROGENASE"/>
    <property type="match status" value="1"/>
</dbReference>
<dbReference type="Gene3D" id="3.40.50.720">
    <property type="entry name" value="NAD(P)-binding Rossmann-like Domain"/>
    <property type="match status" value="1"/>
</dbReference>
<reference evidence="11" key="2">
    <citation type="submission" date="2020-12" db="EMBL/GenBank/DDBJ databases">
        <authorList>
            <person name="Kanost M."/>
        </authorList>
    </citation>
    <scope>NUCLEOTIDE SEQUENCE</scope>
</reference>
<keyword evidence="4 9" id="KW-0862">Zinc</keyword>
<comment type="similarity">
    <text evidence="2 9">Belongs to the zinc-containing alcohol dehydrogenase family.</text>
</comment>
<dbReference type="Pfam" id="PF08240">
    <property type="entry name" value="ADH_N"/>
    <property type="match status" value="1"/>
</dbReference>
<proteinExistence type="inferred from homology"/>
<dbReference type="Proteomes" id="UP000791440">
    <property type="component" value="Unassembled WGS sequence"/>
</dbReference>
<dbReference type="FunFam" id="3.40.50.720:FF:000068">
    <property type="entry name" value="Sorbitol dehydrogenase"/>
    <property type="match status" value="1"/>
</dbReference>
<dbReference type="SMART" id="SM00829">
    <property type="entry name" value="PKS_ER"/>
    <property type="match status" value="1"/>
</dbReference>
<evidence type="ECO:0000256" key="3">
    <source>
        <dbReference type="ARBA" id="ARBA00022723"/>
    </source>
</evidence>
<evidence type="ECO:0000256" key="6">
    <source>
        <dbReference type="ARBA" id="ARBA00023027"/>
    </source>
</evidence>
<dbReference type="InterPro" id="IPR045306">
    <property type="entry name" value="SDH-like"/>
</dbReference>
<keyword evidence="5" id="KW-0560">Oxidoreductase</keyword>
<evidence type="ECO:0000256" key="7">
    <source>
        <dbReference type="ARBA" id="ARBA00026132"/>
    </source>
</evidence>
<feature type="domain" description="Enoyl reductase (ER)" evidence="10">
    <location>
        <begin position="12"/>
        <end position="345"/>
    </location>
</feature>
<name>A0A921ZH52_MANSE</name>
<keyword evidence="12" id="KW-1185">Reference proteome</keyword>
<evidence type="ECO:0000313" key="12">
    <source>
        <dbReference type="Proteomes" id="UP000791440"/>
    </source>
</evidence>
<sequence length="349" mass="37584">MREENYAAVLHGPYDVRVQKWPLPKISDNDVLVKIECVGICGSDVKLYTTGCCGMDVFTEPYVMGHEGAGIVVKVGAKVDSLKVGDRVAIEPTQPCRSCDLCKRGKYNLCVKPHYCSSLGAPGNLCRYYKHVADFCHKMPDNLTMEEGAAVQPLAIAIHACNRANITLGSKLLILGAGPIGILSAMTAKAMGASKIIMTDVVQSRLDIAMELGADYTLLTKKEDIDEETVEKIIEILGERPEISMDACGYGAAQRVALLATRTAGVVLVVGIGEPKVELPLSQAMLREVDVKGSFRIMNTYPAAISAVASGAIPLKKFITHHFPLAKTKEALDLAKTGSAMKIIIHVQE</sequence>
<evidence type="ECO:0000256" key="8">
    <source>
        <dbReference type="ARBA" id="ARBA00032485"/>
    </source>
</evidence>
<dbReference type="Gene3D" id="3.90.180.10">
    <property type="entry name" value="Medium-chain alcohol dehydrogenases, catalytic domain"/>
    <property type="match status" value="1"/>
</dbReference>
<keyword evidence="6" id="KW-0520">NAD</keyword>
<dbReference type="InterPro" id="IPR013154">
    <property type="entry name" value="ADH-like_N"/>
</dbReference>
<comment type="caution">
    <text evidence="11">The sequence shown here is derived from an EMBL/GenBank/DDBJ whole genome shotgun (WGS) entry which is preliminary data.</text>
</comment>
<dbReference type="AlphaFoldDB" id="A0A921ZH52"/>
<evidence type="ECO:0000259" key="10">
    <source>
        <dbReference type="SMART" id="SM00829"/>
    </source>
</evidence>
<evidence type="ECO:0000256" key="2">
    <source>
        <dbReference type="ARBA" id="ARBA00008072"/>
    </source>
</evidence>
<comment type="cofactor">
    <cofactor evidence="1 9">
        <name>Zn(2+)</name>
        <dbReference type="ChEBI" id="CHEBI:29105"/>
    </cofactor>
</comment>
<evidence type="ECO:0000256" key="1">
    <source>
        <dbReference type="ARBA" id="ARBA00001947"/>
    </source>
</evidence>
<dbReference type="GO" id="GO:0008270">
    <property type="term" value="F:zinc ion binding"/>
    <property type="evidence" value="ECO:0007669"/>
    <property type="project" value="InterPro"/>
</dbReference>
<accession>A0A921ZH52</accession>
<dbReference type="EMBL" id="JH668553">
    <property type="protein sequence ID" value="KAG6457664.1"/>
    <property type="molecule type" value="Genomic_DNA"/>
</dbReference>
<dbReference type="GO" id="GO:0006062">
    <property type="term" value="P:sorbitol catabolic process"/>
    <property type="evidence" value="ECO:0007669"/>
    <property type="project" value="TreeGrafter"/>
</dbReference>
<keyword evidence="3 9" id="KW-0479">Metal-binding</keyword>
<dbReference type="Pfam" id="PF00107">
    <property type="entry name" value="ADH_zinc_N"/>
    <property type="match status" value="1"/>
</dbReference>
<dbReference type="PROSITE" id="PS00059">
    <property type="entry name" value="ADH_ZINC"/>
    <property type="match status" value="1"/>
</dbReference>
<evidence type="ECO:0000256" key="4">
    <source>
        <dbReference type="ARBA" id="ARBA00022833"/>
    </source>
</evidence>
<protein>
    <recommendedName>
        <fullName evidence="7">Sorbitol dehydrogenase</fullName>
    </recommendedName>
    <alternativeName>
        <fullName evidence="8">Polyol dehydrogenase</fullName>
    </alternativeName>
</protein>
<dbReference type="InterPro" id="IPR013149">
    <property type="entry name" value="ADH-like_C"/>
</dbReference>
<dbReference type="InterPro" id="IPR011032">
    <property type="entry name" value="GroES-like_sf"/>
</dbReference>
<gene>
    <name evidence="11" type="ORF">O3G_MSEX010408</name>
</gene>
<dbReference type="InterPro" id="IPR020843">
    <property type="entry name" value="ER"/>
</dbReference>
<dbReference type="SUPFAM" id="SSF51735">
    <property type="entry name" value="NAD(P)-binding Rossmann-fold domains"/>
    <property type="match status" value="1"/>
</dbReference>
<evidence type="ECO:0000313" key="11">
    <source>
        <dbReference type="EMBL" id="KAG6457664.1"/>
    </source>
</evidence>
<dbReference type="CDD" id="cd05285">
    <property type="entry name" value="sorbitol_DH"/>
    <property type="match status" value="1"/>
</dbReference>
<dbReference type="InterPro" id="IPR036291">
    <property type="entry name" value="NAD(P)-bd_dom_sf"/>
</dbReference>
<evidence type="ECO:0000256" key="9">
    <source>
        <dbReference type="RuleBase" id="RU361277"/>
    </source>
</evidence>
<dbReference type="SUPFAM" id="SSF50129">
    <property type="entry name" value="GroES-like"/>
    <property type="match status" value="1"/>
</dbReference>
<reference evidence="11" key="1">
    <citation type="journal article" date="2016" name="Insect Biochem. Mol. Biol.">
        <title>Multifaceted biological insights from a draft genome sequence of the tobacco hornworm moth, Manduca sexta.</title>
        <authorList>
            <person name="Kanost M.R."/>
            <person name="Arrese E.L."/>
            <person name="Cao X."/>
            <person name="Chen Y.R."/>
            <person name="Chellapilla S."/>
            <person name="Goldsmith M.R."/>
            <person name="Grosse-Wilde E."/>
            <person name="Heckel D.G."/>
            <person name="Herndon N."/>
            <person name="Jiang H."/>
            <person name="Papanicolaou A."/>
            <person name="Qu J."/>
            <person name="Soulages J.L."/>
            <person name="Vogel H."/>
            <person name="Walters J."/>
            <person name="Waterhouse R.M."/>
            <person name="Ahn S.J."/>
            <person name="Almeida F.C."/>
            <person name="An C."/>
            <person name="Aqrawi P."/>
            <person name="Bretschneider A."/>
            <person name="Bryant W.B."/>
            <person name="Bucks S."/>
            <person name="Chao H."/>
            <person name="Chevignon G."/>
            <person name="Christen J.M."/>
            <person name="Clarke D.F."/>
            <person name="Dittmer N.T."/>
            <person name="Ferguson L.C.F."/>
            <person name="Garavelou S."/>
            <person name="Gordon K.H.J."/>
            <person name="Gunaratna R.T."/>
            <person name="Han Y."/>
            <person name="Hauser F."/>
            <person name="He Y."/>
            <person name="Heidel-Fischer H."/>
            <person name="Hirsh A."/>
            <person name="Hu Y."/>
            <person name="Jiang H."/>
            <person name="Kalra D."/>
            <person name="Klinner C."/>
            <person name="Konig C."/>
            <person name="Kovar C."/>
            <person name="Kroll A.R."/>
            <person name="Kuwar S.S."/>
            <person name="Lee S.L."/>
            <person name="Lehman R."/>
            <person name="Li K."/>
            <person name="Li Z."/>
            <person name="Liang H."/>
            <person name="Lovelace S."/>
            <person name="Lu Z."/>
            <person name="Mansfield J.H."/>
            <person name="McCulloch K.J."/>
            <person name="Mathew T."/>
            <person name="Morton B."/>
            <person name="Muzny D.M."/>
            <person name="Neunemann D."/>
            <person name="Ongeri F."/>
            <person name="Pauchet Y."/>
            <person name="Pu L.L."/>
            <person name="Pyrousis I."/>
            <person name="Rao X.J."/>
            <person name="Redding A."/>
            <person name="Roesel C."/>
            <person name="Sanchez-Gracia A."/>
            <person name="Schaack S."/>
            <person name="Shukla A."/>
            <person name="Tetreau G."/>
            <person name="Wang Y."/>
            <person name="Xiong G.H."/>
            <person name="Traut W."/>
            <person name="Walsh T.K."/>
            <person name="Worley K.C."/>
            <person name="Wu D."/>
            <person name="Wu W."/>
            <person name="Wu Y.Q."/>
            <person name="Zhang X."/>
            <person name="Zou Z."/>
            <person name="Zucker H."/>
            <person name="Briscoe A.D."/>
            <person name="Burmester T."/>
            <person name="Clem R.J."/>
            <person name="Feyereisen R."/>
            <person name="Grimmelikhuijzen C.J.P."/>
            <person name="Hamodrakas S.J."/>
            <person name="Hansson B.S."/>
            <person name="Huguet E."/>
            <person name="Jermiin L.S."/>
            <person name="Lan Q."/>
            <person name="Lehman H.K."/>
            <person name="Lorenzen M."/>
            <person name="Merzendorfer H."/>
            <person name="Michalopoulos I."/>
            <person name="Morton D.B."/>
            <person name="Muthukrishnan S."/>
            <person name="Oakeshott J.G."/>
            <person name="Palmer W."/>
            <person name="Park Y."/>
            <person name="Passarelli A.L."/>
            <person name="Rozas J."/>
            <person name="Schwartz L.M."/>
            <person name="Smith W."/>
            <person name="Southgate A."/>
            <person name="Vilcinskas A."/>
            <person name="Vogt R."/>
            <person name="Wang P."/>
            <person name="Werren J."/>
            <person name="Yu X.Q."/>
            <person name="Zhou J.J."/>
            <person name="Brown S.J."/>
            <person name="Scherer S.E."/>
            <person name="Richards S."/>
            <person name="Blissard G.W."/>
        </authorList>
    </citation>
    <scope>NUCLEOTIDE SEQUENCE</scope>
</reference>